<evidence type="ECO:0000259" key="10">
    <source>
        <dbReference type="PROSITE" id="PS50081"/>
    </source>
</evidence>
<feature type="domain" description="Phorbol-ester/DAG-type" evidence="10">
    <location>
        <begin position="302"/>
        <end position="351"/>
    </location>
</feature>
<dbReference type="GO" id="GO:0051233">
    <property type="term" value="C:spindle midzone"/>
    <property type="evidence" value="ECO:0007669"/>
    <property type="project" value="TreeGrafter"/>
</dbReference>
<protein>
    <recommendedName>
        <fullName evidence="14">Rac GTPase-activating protein 1-like</fullName>
    </recommendedName>
</protein>
<evidence type="ECO:0000313" key="12">
    <source>
        <dbReference type="EMBL" id="KAG8228005.1"/>
    </source>
</evidence>
<keyword evidence="1" id="KW-0343">GTPase activation</keyword>
<keyword evidence="8" id="KW-0175">Coiled coil</keyword>
<evidence type="ECO:0000256" key="7">
    <source>
        <dbReference type="ARBA" id="ARBA00022871"/>
    </source>
</evidence>
<feature type="region of interest" description="Disordered" evidence="9">
    <location>
        <begin position="179"/>
        <end position="270"/>
    </location>
</feature>
<feature type="coiled-coil region" evidence="8">
    <location>
        <begin position="51"/>
        <end position="99"/>
    </location>
</feature>
<evidence type="ECO:0000256" key="8">
    <source>
        <dbReference type="SAM" id="Coils"/>
    </source>
</evidence>
<keyword evidence="6" id="KW-0862">Zinc</keyword>
<name>A0A8K0NXE8_LADFU</name>
<comment type="caution">
    <text evidence="12">The sequence shown here is derived from an EMBL/GenBank/DDBJ whole genome shotgun (WGS) entry which is preliminary data.</text>
</comment>
<evidence type="ECO:0000256" key="5">
    <source>
        <dbReference type="ARBA" id="ARBA00022782"/>
    </source>
</evidence>
<dbReference type="SMART" id="SM00109">
    <property type="entry name" value="C1"/>
    <property type="match status" value="1"/>
</dbReference>
<evidence type="ECO:0000256" key="2">
    <source>
        <dbReference type="ARBA" id="ARBA00022473"/>
    </source>
</evidence>
<keyword evidence="3" id="KW-0479">Metal-binding</keyword>
<keyword evidence="2" id="KW-0217">Developmental protein</keyword>
<dbReference type="GO" id="GO:0051256">
    <property type="term" value="P:mitotic spindle midzone assembly"/>
    <property type="evidence" value="ECO:0007669"/>
    <property type="project" value="TreeGrafter"/>
</dbReference>
<feature type="domain" description="Rho-GAP" evidence="11">
    <location>
        <begin position="372"/>
        <end position="497"/>
    </location>
</feature>
<evidence type="ECO:0000256" key="1">
    <source>
        <dbReference type="ARBA" id="ARBA00022468"/>
    </source>
</evidence>
<evidence type="ECO:0000256" key="6">
    <source>
        <dbReference type="ARBA" id="ARBA00022833"/>
    </source>
</evidence>
<organism evidence="12 13">
    <name type="scientific">Ladona fulva</name>
    <name type="common">Scarce chaser dragonfly</name>
    <name type="synonym">Libellula fulva</name>
    <dbReference type="NCBI Taxonomy" id="123851"/>
    <lineage>
        <taxon>Eukaryota</taxon>
        <taxon>Metazoa</taxon>
        <taxon>Ecdysozoa</taxon>
        <taxon>Arthropoda</taxon>
        <taxon>Hexapoda</taxon>
        <taxon>Insecta</taxon>
        <taxon>Pterygota</taxon>
        <taxon>Palaeoptera</taxon>
        <taxon>Odonata</taxon>
        <taxon>Epiprocta</taxon>
        <taxon>Anisoptera</taxon>
        <taxon>Libelluloidea</taxon>
        <taxon>Libellulidae</taxon>
        <taxon>Ladona</taxon>
    </lineage>
</organism>
<dbReference type="PROSITE" id="PS50238">
    <property type="entry name" value="RHOGAP"/>
    <property type="match status" value="1"/>
</dbReference>
<dbReference type="AlphaFoldDB" id="A0A8K0NXE8"/>
<dbReference type="InterPro" id="IPR000198">
    <property type="entry name" value="RhoGAP_dom"/>
</dbReference>
<accession>A0A8K0NXE8</accession>
<dbReference type="Gene3D" id="1.10.555.10">
    <property type="entry name" value="Rho GTPase activation protein"/>
    <property type="match status" value="1"/>
</dbReference>
<keyword evidence="5" id="KW-0221">Differentiation</keyword>
<proteinExistence type="predicted"/>
<dbReference type="PANTHER" id="PTHR46199">
    <property type="entry name" value="RAC GTPASE-ACTIVATING PROTEIN 1"/>
    <property type="match status" value="1"/>
</dbReference>
<dbReference type="CDD" id="cd20821">
    <property type="entry name" value="C1_MgcRacGAP"/>
    <property type="match status" value="1"/>
</dbReference>
<gene>
    <name evidence="12" type="ORF">J437_LFUL007978</name>
</gene>
<dbReference type="GO" id="GO:0007266">
    <property type="term" value="P:Rho protein signal transduction"/>
    <property type="evidence" value="ECO:0007669"/>
    <property type="project" value="TreeGrafter"/>
</dbReference>
<dbReference type="Pfam" id="PF00620">
    <property type="entry name" value="RhoGAP"/>
    <property type="match status" value="1"/>
</dbReference>
<dbReference type="GO" id="GO:0030154">
    <property type="term" value="P:cell differentiation"/>
    <property type="evidence" value="ECO:0007669"/>
    <property type="project" value="UniProtKB-KW"/>
</dbReference>
<dbReference type="Proteomes" id="UP000792457">
    <property type="component" value="Unassembled WGS sequence"/>
</dbReference>
<evidence type="ECO:0000256" key="3">
    <source>
        <dbReference type="ARBA" id="ARBA00022723"/>
    </source>
</evidence>
<evidence type="ECO:0000256" key="4">
    <source>
        <dbReference type="ARBA" id="ARBA00022771"/>
    </source>
</evidence>
<dbReference type="InterPro" id="IPR046349">
    <property type="entry name" value="C1-like_sf"/>
</dbReference>
<evidence type="ECO:0000256" key="9">
    <source>
        <dbReference type="SAM" id="MobiDB-lite"/>
    </source>
</evidence>
<dbReference type="GO" id="GO:0000281">
    <property type="term" value="P:mitotic cytokinesis"/>
    <property type="evidence" value="ECO:0007669"/>
    <property type="project" value="TreeGrafter"/>
</dbReference>
<dbReference type="GO" id="GO:0032154">
    <property type="term" value="C:cleavage furrow"/>
    <property type="evidence" value="ECO:0007669"/>
    <property type="project" value="TreeGrafter"/>
</dbReference>
<evidence type="ECO:0000313" key="13">
    <source>
        <dbReference type="Proteomes" id="UP000792457"/>
    </source>
</evidence>
<dbReference type="GO" id="GO:0007283">
    <property type="term" value="P:spermatogenesis"/>
    <property type="evidence" value="ECO:0007669"/>
    <property type="project" value="UniProtKB-KW"/>
</dbReference>
<dbReference type="GO" id="GO:0008270">
    <property type="term" value="F:zinc ion binding"/>
    <property type="evidence" value="ECO:0007669"/>
    <property type="project" value="UniProtKB-KW"/>
</dbReference>
<dbReference type="GO" id="GO:0097149">
    <property type="term" value="C:centralspindlin complex"/>
    <property type="evidence" value="ECO:0007669"/>
    <property type="project" value="TreeGrafter"/>
</dbReference>
<reference evidence="12" key="2">
    <citation type="submission" date="2017-10" db="EMBL/GenBank/DDBJ databases">
        <title>Ladona fulva Genome sequencing and assembly.</title>
        <authorList>
            <person name="Murali S."/>
            <person name="Richards S."/>
            <person name="Bandaranaike D."/>
            <person name="Bellair M."/>
            <person name="Blankenburg K."/>
            <person name="Chao H."/>
            <person name="Dinh H."/>
            <person name="Doddapaneni H."/>
            <person name="Dugan-Rocha S."/>
            <person name="Elkadiri S."/>
            <person name="Gnanaolivu R."/>
            <person name="Hernandez B."/>
            <person name="Skinner E."/>
            <person name="Javaid M."/>
            <person name="Lee S."/>
            <person name="Li M."/>
            <person name="Ming W."/>
            <person name="Munidasa M."/>
            <person name="Muniz J."/>
            <person name="Nguyen L."/>
            <person name="Hughes D."/>
            <person name="Osuji N."/>
            <person name="Pu L.-L."/>
            <person name="Puazo M."/>
            <person name="Qu C."/>
            <person name="Quiroz J."/>
            <person name="Raj R."/>
            <person name="Weissenberger G."/>
            <person name="Xin Y."/>
            <person name="Zou X."/>
            <person name="Han Y."/>
            <person name="Worley K."/>
            <person name="Muzny D."/>
            <person name="Gibbs R."/>
        </authorList>
    </citation>
    <scope>NUCLEOTIDE SEQUENCE</scope>
    <source>
        <strain evidence="12">Sampled in the wild</strain>
    </source>
</reference>
<keyword evidence="7" id="KW-0744">Spermatogenesis</keyword>
<dbReference type="Gene3D" id="3.30.60.20">
    <property type="match status" value="1"/>
</dbReference>
<sequence length="497" mass="55304">MSTASLSLLASYDDIVRLEKVLLEGAEQEFMRFALSQEECRLQWQAAVSECLRLQEALTKSQRELTNSEDKLQIARRLLDQEKKKCRRFEMENHCLEKQIAMIRDLLMPQQNKLNDETKEKLAFLNSTLRGGKSSMGHHDEDRLKTITELDTTGSILSDLSFSRSEDDLDTSYLRSGKRWKARPSLDDDSRSAKRRRSSHSSGSRRKVEVKTGEHVIATTTVRVSREGPITATSKIEAEQGKMKAPPPPIPKRKPEPSAPPMSDSSTSEDWVTNGQQACLAGGLAPDIGIAFDAVKKINSRQHVFAEKTVIKSENCGPCGKRIKFGKIAVKCRDCKVVSHPECKEEVPLPCVPSGNTPTFKKGVMGSIADYTPLSSPMVPSIVIHCINEIESRGLQEVGIYRIPGSDKDVRALKEKFLRGKGAPNLSGYDIHVVCGALKDFLRSLREPLITHGLWHDFARASEAVDPGDCVASLYQAVSELPQPNRDTLAYLILHLQ</sequence>
<dbReference type="GO" id="GO:0005096">
    <property type="term" value="F:GTPase activator activity"/>
    <property type="evidence" value="ECO:0007669"/>
    <property type="project" value="UniProtKB-KW"/>
</dbReference>
<keyword evidence="4" id="KW-0863">Zinc-finger</keyword>
<dbReference type="InterPro" id="IPR008936">
    <property type="entry name" value="Rho_GTPase_activation_prot"/>
</dbReference>
<dbReference type="Pfam" id="PF00130">
    <property type="entry name" value="C1_1"/>
    <property type="match status" value="1"/>
</dbReference>
<dbReference type="PROSITE" id="PS50081">
    <property type="entry name" value="ZF_DAG_PE_2"/>
    <property type="match status" value="1"/>
</dbReference>
<feature type="compositionally biased region" description="Basic residues" evidence="9">
    <location>
        <begin position="193"/>
        <end position="205"/>
    </location>
</feature>
<dbReference type="SUPFAM" id="SSF48350">
    <property type="entry name" value="GTPase activation domain, GAP"/>
    <property type="match status" value="1"/>
</dbReference>
<evidence type="ECO:0008006" key="14">
    <source>
        <dbReference type="Google" id="ProtNLM"/>
    </source>
</evidence>
<dbReference type="EMBL" id="KZ308355">
    <property type="protein sequence ID" value="KAG8228005.1"/>
    <property type="molecule type" value="Genomic_DNA"/>
</dbReference>
<feature type="non-terminal residue" evidence="12">
    <location>
        <position position="1"/>
    </location>
</feature>
<dbReference type="InterPro" id="IPR002219">
    <property type="entry name" value="PKC_DAG/PE"/>
</dbReference>
<dbReference type="GO" id="GO:0030496">
    <property type="term" value="C:midbody"/>
    <property type="evidence" value="ECO:0007669"/>
    <property type="project" value="TreeGrafter"/>
</dbReference>
<dbReference type="GO" id="GO:0005634">
    <property type="term" value="C:nucleus"/>
    <property type="evidence" value="ECO:0007669"/>
    <property type="project" value="TreeGrafter"/>
</dbReference>
<dbReference type="PROSITE" id="PS00479">
    <property type="entry name" value="ZF_DAG_PE_1"/>
    <property type="match status" value="1"/>
</dbReference>
<keyword evidence="13" id="KW-1185">Reference proteome</keyword>
<dbReference type="PANTHER" id="PTHR46199:SF3">
    <property type="entry name" value="RAC GTPASE-ACTIVATING PROTEIN 1"/>
    <property type="match status" value="1"/>
</dbReference>
<reference evidence="12" key="1">
    <citation type="submission" date="2013-04" db="EMBL/GenBank/DDBJ databases">
        <authorList>
            <person name="Qu J."/>
            <person name="Murali S.C."/>
            <person name="Bandaranaike D."/>
            <person name="Bellair M."/>
            <person name="Blankenburg K."/>
            <person name="Chao H."/>
            <person name="Dinh H."/>
            <person name="Doddapaneni H."/>
            <person name="Downs B."/>
            <person name="Dugan-Rocha S."/>
            <person name="Elkadiri S."/>
            <person name="Gnanaolivu R.D."/>
            <person name="Hernandez B."/>
            <person name="Javaid M."/>
            <person name="Jayaseelan J.C."/>
            <person name="Lee S."/>
            <person name="Li M."/>
            <person name="Ming W."/>
            <person name="Munidasa M."/>
            <person name="Muniz J."/>
            <person name="Nguyen L."/>
            <person name="Ongeri F."/>
            <person name="Osuji N."/>
            <person name="Pu L.-L."/>
            <person name="Puazo M."/>
            <person name="Qu C."/>
            <person name="Quiroz J."/>
            <person name="Raj R."/>
            <person name="Weissenberger G."/>
            <person name="Xin Y."/>
            <person name="Zou X."/>
            <person name="Han Y."/>
            <person name="Richards S."/>
            <person name="Worley K."/>
            <person name="Muzny D."/>
            <person name="Gibbs R."/>
        </authorList>
    </citation>
    <scope>NUCLEOTIDE SEQUENCE</scope>
    <source>
        <strain evidence="12">Sampled in the wild</strain>
    </source>
</reference>
<dbReference type="FunFam" id="3.30.60.20:FF:000033">
    <property type="entry name" value="Rac GTPase-activating protein 1"/>
    <property type="match status" value="1"/>
</dbReference>
<evidence type="ECO:0000259" key="11">
    <source>
        <dbReference type="PROSITE" id="PS50238"/>
    </source>
</evidence>
<dbReference type="OrthoDB" id="2218807at2759"/>
<dbReference type="SUPFAM" id="SSF57889">
    <property type="entry name" value="Cysteine-rich domain"/>
    <property type="match status" value="1"/>
</dbReference>
<dbReference type="SMART" id="SM00324">
    <property type="entry name" value="RhoGAP"/>
    <property type="match status" value="1"/>
</dbReference>